<comment type="cofactor">
    <cofactor evidence="1">
        <name>Mn(2+)</name>
        <dbReference type="ChEBI" id="CHEBI:29035"/>
    </cofactor>
</comment>
<proteinExistence type="predicted"/>
<name>A0ABV7GK06_9GAMM</name>
<evidence type="ECO:0000256" key="2">
    <source>
        <dbReference type="ARBA" id="ARBA00001946"/>
    </source>
</evidence>
<dbReference type="PROSITE" id="PS51462">
    <property type="entry name" value="NUDIX"/>
    <property type="match status" value="1"/>
</dbReference>
<protein>
    <submittedName>
        <fullName evidence="8">CoA pyrophosphatase</fullName>
    </submittedName>
</protein>
<dbReference type="Proteomes" id="UP001595621">
    <property type="component" value="Unassembled WGS sequence"/>
</dbReference>
<comment type="cofactor">
    <cofactor evidence="2">
        <name>Mg(2+)</name>
        <dbReference type="ChEBI" id="CHEBI:18420"/>
    </cofactor>
</comment>
<accession>A0ABV7GK06</accession>
<dbReference type="Gene3D" id="3.90.79.10">
    <property type="entry name" value="Nucleoside Triphosphate Pyrophosphohydrolase"/>
    <property type="match status" value="1"/>
</dbReference>
<dbReference type="PANTHER" id="PTHR12992">
    <property type="entry name" value="NUDIX HYDROLASE"/>
    <property type="match status" value="1"/>
</dbReference>
<evidence type="ECO:0000259" key="7">
    <source>
        <dbReference type="PROSITE" id="PS51462"/>
    </source>
</evidence>
<keyword evidence="5" id="KW-0460">Magnesium</keyword>
<keyword evidence="6" id="KW-0464">Manganese</keyword>
<organism evidence="8 9">
    <name type="scientific">Shewanella submarina</name>
    <dbReference type="NCBI Taxonomy" id="2016376"/>
    <lineage>
        <taxon>Bacteria</taxon>
        <taxon>Pseudomonadati</taxon>
        <taxon>Pseudomonadota</taxon>
        <taxon>Gammaproteobacteria</taxon>
        <taxon>Alteromonadales</taxon>
        <taxon>Shewanellaceae</taxon>
        <taxon>Shewanella</taxon>
    </lineage>
</organism>
<evidence type="ECO:0000313" key="9">
    <source>
        <dbReference type="Proteomes" id="UP001595621"/>
    </source>
</evidence>
<dbReference type="InterPro" id="IPR000086">
    <property type="entry name" value="NUDIX_hydrolase_dom"/>
</dbReference>
<feature type="domain" description="Nudix hydrolase" evidence="7">
    <location>
        <begin position="27"/>
        <end position="163"/>
    </location>
</feature>
<reference evidence="9" key="1">
    <citation type="journal article" date="2019" name="Int. J. Syst. Evol. Microbiol.">
        <title>The Global Catalogue of Microorganisms (GCM) 10K type strain sequencing project: providing services to taxonomists for standard genome sequencing and annotation.</title>
        <authorList>
            <consortium name="The Broad Institute Genomics Platform"/>
            <consortium name="The Broad Institute Genome Sequencing Center for Infectious Disease"/>
            <person name="Wu L."/>
            <person name="Ma J."/>
        </authorList>
    </citation>
    <scope>NUCLEOTIDE SEQUENCE [LARGE SCALE GENOMIC DNA]</scope>
    <source>
        <strain evidence="9">KCTC 52277</strain>
    </source>
</reference>
<evidence type="ECO:0000256" key="3">
    <source>
        <dbReference type="ARBA" id="ARBA00022723"/>
    </source>
</evidence>
<dbReference type="NCBIfam" id="NF007980">
    <property type="entry name" value="PRK10707.1"/>
    <property type="match status" value="1"/>
</dbReference>
<keyword evidence="9" id="KW-1185">Reference proteome</keyword>
<evidence type="ECO:0000256" key="4">
    <source>
        <dbReference type="ARBA" id="ARBA00022801"/>
    </source>
</evidence>
<keyword evidence="4" id="KW-0378">Hydrolase</keyword>
<evidence type="ECO:0000256" key="1">
    <source>
        <dbReference type="ARBA" id="ARBA00001936"/>
    </source>
</evidence>
<dbReference type="Pfam" id="PF00293">
    <property type="entry name" value="NUDIX"/>
    <property type="match status" value="1"/>
</dbReference>
<evidence type="ECO:0000313" key="8">
    <source>
        <dbReference type="EMBL" id="MFC3139766.1"/>
    </source>
</evidence>
<dbReference type="SUPFAM" id="SSF55811">
    <property type="entry name" value="Nudix"/>
    <property type="match status" value="1"/>
</dbReference>
<evidence type="ECO:0000256" key="6">
    <source>
        <dbReference type="ARBA" id="ARBA00023211"/>
    </source>
</evidence>
<evidence type="ECO:0000256" key="5">
    <source>
        <dbReference type="ARBA" id="ARBA00022842"/>
    </source>
</evidence>
<dbReference type="EMBL" id="JBHRTD010000017">
    <property type="protein sequence ID" value="MFC3139766.1"/>
    <property type="molecule type" value="Genomic_DNA"/>
</dbReference>
<dbReference type="InterPro" id="IPR045121">
    <property type="entry name" value="CoAse"/>
</dbReference>
<gene>
    <name evidence="8" type="ORF">ACFOE0_16485</name>
</gene>
<keyword evidence="3" id="KW-0479">Metal-binding</keyword>
<comment type="caution">
    <text evidence="8">The sequence shown here is derived from an EMBL/GenBank/DDBJ whole genome shotgun (WGS) entry which is preliminary data.</text>
</comment>
<dbReference type="PANTHER" id="PTHR12992:SF11">
    <property type="entry name" value="MITOCHONDRIAL COENZYME A DIPHOSPHATASE NUDT8"/>
    <property type="match status" value="1"/>
</dbReference>
<sequence>MTAEEFKTRFLIQQPDSLAGVPARGNERQAAVLIPLWQRPDKADGELELILTQRAGHLNAHPGQISFPGGKQDETDASMTATALREACEEIALPSSQVNILGQLPVHNTITGFAITPVVGLVTGPFTPTLDPGEVADCFSVPWSFLLDPVNRHLKTFKRRGKSMEICFIPWRDKFIWGATAAMIDQLCNQLGAAHSGQK</sequence>
<dbReference type="CDD" id="cd03426">
    <property type="entry name" value="NUDIX_CoAse_Nudt7"/>
    <property type="match status" value="1"/>
</dbReference>
<dbReference type="RefSeq" id="WP_346347859.1">
    <property type="nucleotide sequence ID" value="NZ_JAKILF010000004.1"/>
</dbReference>
<dbReference type="InterPro" id="IPR015797">
    <property type="entry name" value="NUDIX_hydrolase-like_dom_sf"/>
</dbReference>